<evidence type="ECO:0000313" key="2">
    <source>
        <dbReference type="Proteomes" id="UP001597040"/>
    </source>
</evidence>
<organism evidence="1 2">
    <name type="scientific">Virgibacillus byunsanensis</name>
    <dbReference type="NCBI Taxonomy" id="570945"/>
    <lineage>
        <taxon>Bacteria</taxon>
        <taxon>Bacillati</taxon>
        <taxon>Bacillota</taxon>
        <taxon>Bacilli</taxon>
        <taxon>Bacillales</taxon>
        <taxon>Bacillaceae</taxon>
        <taxon>Virgibacillus</taxon>
    </lineage>
</organism>
<name>A0ABW3LJ97_9BACI</name>
<evidence type="ECO:0000313" key="1">
    <source>
        <dbReference type="EMBL" id="MFD1037015.1"/>
    </source>
</evidence>
<accession>A0ABW3LJ97</accession>
<reference evidence="2" key="1">
    <citation type="journal article" date="2019" name="Int. J. Syst. Evol. Microbiol.">
        <title>The Global Catalogue of Microorganisms (GCM) 10K type strain sequencing project: providing services to taxonomists for standard genome sequencing and annotation.</title>
        <authorList>
            <consortium name="The Broad Institute Genomics Platform"/>
            <consortium name="The Broad Institute Genome Sequencing Center for Infectious Disease"/>
            <person name="Wu L."/>
            <person name="Ma J."/>
        </authorList>
    </citation>
    <scope>NUCLEOTIDE SEQUENCE [LARGE SCALE GENOMIC DNA]</scope>
    <source>
        <strain evidence="2">CCUG 56754</strain>
    </source>
</reference>
<dbReference type="RefSeq" id="WP_390358712.1">
    <property type="nucleotide sequence ID" value="NZ_JBHTKJ010000001.1"/>
</dbReference>
<comment type="caution">
    <text evidence="1">The sequence shown here is derived from an EMBL/GenBank/DDBJ whole genome shotgun (WGS) entry which is preliminary data.</text>
</comment>
<keyword evidence="2" id="KW-1185">Reference proteome</keyword>
<proteinExistence type="predicted"/>
<dbReference type="Proteomes" id="UP001597040">
    <property type="component" value="Unassembled WGS sequence"/>
</dbReference>
<protein>
    <submittedName>
        <fullName evidence="1">Uncharacterized protein</fullName>
    </submittedName>
</protein>
<dbReference type="EMBL" id="JBHTKJ010000001">
    <property type="protein sequence ID" value="MFD1037015.1"/>
    <property type="molecule type" value="Genomic_DNA"/>
</dbReference>
<gene>
    <name evidence="1" type="ORF">ACFQ3N_01050</name>
</gene>
<sequence>MFHYEYELLAKMKRQELEKAAREAWKFSSIKHESLFLKKVKSLKQKFSKRNTQPTEPCCCVTC</sequence>